<feature type="domain" description="GtrA/DPMS transmembrane" evidence="7">
    <location>
        <begin position="22"/>
        <end position="137"/>
    </location>
</feature>
<feature type="transmembrane region" description="Helical" evidence="6">
    <location>
        <begin position="116"/>
        <end position="137"/>
    </location>
</feature>
<evidence type="ECO:0000259" key="7">
    <source>
        <dbReference type="Pfam" id="PF04138"/>
    </source>
</evidence>
<evidence type="ECO:0000313" key="8">
    <source>
        <dbReference type="EMBL" id="MFD0623800.1"/>
    </source>
</evidence>
<gene>
    <name evidence="8" type="ORF">ACFQ2K_14440</name>
</gene>
<organism evidence="8 9">
    <name type="scientific">Streptomyces sanglieri</name>
    <dbReference type="NCBI Taxonomy" id="193460"/>
    <lineage>
        <taxon>Bacteria</taxon>
        <taxon>Bacillati</taxon>
        <taxon>Actinomycetota</taxon>
        <taxon>Actinomycetes</taxon>
        <taxon>Kitasatosporales</taxon>
        <taxon>Streptomycetaceae</taxon>
        <taxon>Streptomyces</taxon>
    </lineage>
</organism>
<comment type="subcellular location">
    <subcellularLocation>
        <location evidence="1">Membrane</location>
        <topology evidence="1">Multi-pass membrane protein</topology>
    </subcellularLocation>
</comment>
<evidence type="ECO:0000256" key="6">
    <source>
        <dbReference type="SAM" id="Phobius"/>
    </source>
</evidence>
<feature type="region of interest" description="Disordered" evidence="5">
    <location>
        <begin position="142"/>
        <end position="163"/>
    </location>
</feature>
<dbReference type="InterPro" id="IPR007267">
    <property type="entry name" value="GtrA_DPMS_TM"/>
</dbReference>
<feature type="transmembrane region" description="Helical" evidence="6">
    <location>
        <begin position="85"/>
        <end position="104"/>
    </location>
</feature>
<keyword evidence="3 6" id="KW-1133">Transmembrane helix</keyword>
<comment type="caution">
    <text evidence="8">The sequence shown here is derived from an EMBL/GenBank/DDBJ whole genome shotgun (WGS) entry which is preliminary data.</text>
</comment>
<name>A0ABW2WQL9_9ACTN</name>
<keyword evidence="4 6" id="KW-0472">Membrane</keyword>
<protein>
    <submittedName>
        <fullName evidence="8">GtrA family protein</fullName>
    </submittedName>
</protein>
<sequence>MTAPTRRQTRALRPLAAAFVRFVVCGGGVGLASSAAVVLLSGRIPMAVANALVTVVSTVLATELHRRISFRSERRGWRVHLQSGATVAVSYAFTTGALLCLFAVRPEPSPLVAQTVYLSASALAGVGRFVLLRVVVFGNRGRSGHGRASHDEALDKSSVAMAV</sequence>
<dbReference type="EMBL" id="JBHTGL010000008">
    <property type="protein sequence ID" value="MFD0623800.1"/>
    <property type="molecule type" value="Genomic_DNA"/>
</dbReference>
<evidence type="ECO:0000313" key="9">
    <source>
        <dbReference type="Proteomes" id="UP001596915"/>
    </source>
</evidence>
<dbReference type="Proteomes" id="UP001596915">
    <property type="component" value="Unassembled WGS sequence"/>
</dbReference>
<proteinExistence type="predicted"/>
<evidence type="ECO:0000256" key="4">
    <source>
        <dbReference type="ARBA" id="ARBA00023136"/>
    </source>
</evidence>
<feature type="transmembrane region" description="Helical" evidence="6">
    <location>
        <begin position="44"/>
        <end position="64"/>
    </location>
</feature>
<evidence type="ECO:0000256" key="3">
    <source>
        <dbReference type="ARBA" id="ARBA00022989"/>
    </source>
</evidence>
<keyword evidence="9" id="KW-1185">Reference proteome</keyword>
<dbReference type="Pfam" id="PF04138">
    <property type="entry name" value="GtrA_DPMS_TM"/>
    <property type="match status" value="1"/>
</dbReference>
<keyword evidence="2 6" id="KW-0812">Transmembrane</keyword>
<reference evidence="9" key="1">
    <citation type="journal article" date="2019" name="Int. J. Syst. Evol. Microbiol.">
        <title>The Global Catalogue of Microorganisms (GCM) 10K type strain sequencing project: providing services to taxonomists for standard genome sequencing and annotation.</title>
        <authorList>
            <consortium name="The Broad Institute Genomics Platform"/>
            <consortium name="The Broad Institute Genome Sequencing Center for Infectious Disease"/>
            <person name="Wu L."/>
            <person name="Ma J."/>
        </authorList>
    </citation>
    <scope>NUCLEOTIDE SEQUENCE [LARGE SCALE GENOMIC DNA]</scope>
    <source>
        <strain evidence="9">JCM 12607</strain>
    </source>
</reference>
<evidence type="ECO:0000256" key="2">
    <source>
        <dbReference type="ARBA" id="ARBA00022692"/>
    </source>
</evidence>
<accession>A0ABW2WQL9</accession>
<evidence type="ECO:0000256" key="5">
    <source>
        <dbReference type="SAM" id="MobiDB-lite"/>
    </source>
</evidence>
<evidence type="ECO:0000256" key="1">
    <source>
        <dbReference type="ARBA" id="ARBA00004141"/>
    </source>
</evidence>